<dbReference type="EMBL" id="CM015724">
    <property type="protein sequence ID" value="KAF3698159.1"/>
    <property type="molecule type" value="Genomic_DNA"/>
</dbReference>
<dbReference type="AlphaFoldDB" id="A0A6G1Q6V4"/>
<gene>
    <name evidence="2" type="ORF">EXN66_Car013840</name>
</gene>
<name>A0A6G1Q6V4_CHAAH</name>
<dbReference type="PANTHER" id="PTHR14389:SF3">
    <property type="entry name" value="PROTEIN FAM111A-LIKE"/>
    <property type="match status" value="1"/>
</dbReference>
<dbReference type="PANTHER" id="PTHR14389">
    <property type="entry name" value="SI:CH1073-475A24.1"/>
    <property type="match status" value="1"/>
</dbReference>
<dbReference type="GO" id="GO:0006260">
    <property type="term" value="P:DNA replication"/>
    <property type="evidence" value="ECO:0007669"/>
    <property type="project" value="TreeGrafter"/>
</dbReference>
<evidence type="ECO:0000256" key="1">
    <source>
        <dbReference type="SAM" id="MobiDB-lite"/>
    </source>
</evidence>
<dbReference type="Gene3D" id="2.40.10.10">
    <property type="entry name" value="Trypsin-like serine proteases"/>
    <property type="match status" value="2"/>
</dbReference>
<reference evidence="2 3" key="1">
    <citation type="submission" date="2019-02" db="EMBL/GenBank/DDBJ databases">
        <title>Opniocepnalus argus genome.</title>
        <authorList>
            <person name="Zhou C."/>
            <person name="Xiao S."/>
        </authorList>
    </citation>
    <scope>NUCLEOTIDE SEQUENCE [LARGE SCALE GENOMIC DNA]</scope>
    <source>
        <strain evidence="2">OARG1902GOOAL</strain>
        <tissue evidence="2">Muscle</tissue>
    </source>
</reference>
<organism evidence="2 3">
    <name type="scientific">Channa argus</name>
    <name type="common">Northern snakehead</name>
    <name type="synonym">Ophicephalus argus</name>
    <dbReference type="NCBI Taxonomy" id="215402"/>
    <lineage>
        <taxon>Eukaryota</taxon>
        <taxon>Metazoa</taxon>
        <taxon>Chordata</taxon>
        <taxon>Craniata</taxon>
        <taxon>Vertebrata</taxon>
        <taxon>Euteleostomi</taxon>
        <taxon>Actinopterygii</taxon>
        <taxon>Neopterygii</taxon>
        <taxon>Teleostei</taxon>
        <taxon>Neoteleostei</taxon>
        <taxon>Acanthomorphata</taxon>
        <taxon>Anabantaria</taxon>
        <taxon>Anabantiformes</taxon>
        <taxon>Channoidei</taxon>
        <taxon>Channidae</taxon>
        <taxon>Channa</taxon>
    </lineage>
</organism>
<dbReference type="InterPro" id="IPR009003">
    <property type="entry name" value="Peptidase_S1_PA"/>
</dbReference>
<evidence type="ECO:0000313" key="3">
    <source>
        <dbReference type="Proteomes" id="UP000503349"/>
    </source>
</evidence>
<dbReference type="GO" id="GO:0005634">
    <property type="term" value="C:nucleus"/>
    <property type="evidence" value="ECO:0007669"/>
    <property type="project" value="TreeGrafter"/>
</dbReference>
<dbReference type="GO" id="GO:0000785">
    <property type="term" value="C:chromatin"/>
    <property type="evidence" value="ECO:0007669"/>
    <property type="project" value="TreeGrafter"/>
</dbReference>
<protein>
    <submittedName>
        <fullName evidence="2">Protein FAM111A</fullName>
    </submittedName>
</protein>
<dbReference type="SUPFAM" id="SSF50494">
    <property type="entry name" value="Trypsin-like serine proteases"/>
    <property type="match status" value="1"/>
</dbReference>
<keyword evidence="3" id="KW-1185">Reference proteome</keyword>
<evidence type="ECO:0000313" key="2">
    <source>
        <dbReference type="EMBL" id="KAF3698159.1"/>
    </source>
</evidence>
<dbReference type="Proteomes" id="UP000503349">
    <property type="component" value="Chromosome 13"/>
</dbReference>
<feature type="region of interest" description="Disordered" evidence="1">
    <location>
        <begin position="18"/>
        <end position="44"/>
    </location>
</feature>
<accession>A0A6G1Q6V4</accession>
<reference evidence="3" key="2">
    <citation type="submission" date="2019-02" db="EMBL/GenBank/DDBJ databases">
        <title>Opniocepnalus argus Var Kimnra genome.</title>
        <authorList>
            <person name="Zhou C."/>
            <person name="Xiao S."/>
        </authorList>
    </citation>
    <scope>NUCLEOTIDE SEQUENCE [LARGE SCALE GENOMIC DNA]</scope>
</reference>
<proteinExistence type="predicted"/>
<dbReference type="Pfam" id="PF13365">
    <property type="entry name" value="Trypsin_2"/>
    <property type="match status" value="1"/>
</dbReference>
<dbReference type="InterPro" id="IPR043504">
    <property type="entry name" value="Peptidase_S1_PA_chymotrypsin"/>
</dbReference>
<sequence length="646" mass="73474">MPPPKRSIDGIKDIRDFFEKKSDHPGSSSETKTENLQPGGAAASKTAGCDVKVKKEDDCAMEGHLHGFKVKFSHNDHNVHNIYCDHPRTVLKVIQSTDIPVIRKLSAKHSDETIVIQLGKGDKEKIVPTHFPCSCIEDGESLIVLCNSEKVEDAKDQNYNIVHPRNRYSVFYIDTVGGVHSKTKEIFRSKAFKKYKYLCVYGEKGMTVKEALKRDGRFIDDLGDFNLTDNEDPKFNTHCTQRVDMLDHKVFKIRLNKRENYEKQQENTCASNEPEHKYDIEVIAAAAEKRGVSVKTEIEKRGSDNTAEIYKLLQDQFPGLKEWMESRFPGDSYQEQLKLRKENFGKIQQSFSEVHRVRKLLLLGRSVCKLMVQDVCQGSGFVLFDNFILTNAHLFKSCVEGQNLQEDIDVFALFNYDEPEPKTNFNTFSAKKTFIDFDLELDYAVLELNPQGHKRKPKTKAPKIIVPPGLLKKCGPMPETGEACIIGHPKGEVKEMDPTCIIEKEKRGQAGNDHLHQYKDTIFTLYSICQVLKDKGIEDIMMDGKNAEKVGTYNTFMYHGSSGSPVFDAHCRIFGLHTAGYTYGFPNHEKSVIEFAHPLLSIFERFVGKLKEKGNDELLKILEEEVKGNPYLKKVLNPDLMEVDGE</sequence>
<feature type="compositionally biased region" description="Polar residues" evidence="1">
    <location>
        <begin position="25"/>
        <end position="36"/>
    </location>
</feature>